<keyword evidence="3" id="KW-0121">Carboxypeptidase</keyword>
<comment type="caution">
    <text evidence="3">The sequence shown here is derived from an EMBL/GenBank/DDBJ whole genome shotgun (WGS) entry which is preliminary data.</text>
</comment>
<dbReference type="PRINTS" id="PR00922">
    <property type="entry name" value="DADACBPTASE3"/>
</dbReference>
<gene>
    <name evidence="3" type="primary">dacB</name>
    <name evidence="3" type="ORF">IPO85_03650</name>
</gene>
<dbReference type="EMBL" id="JADKFW010000004">
    <property type="protein sequence ID" value="MBK9716608.1"/>
    <property type="molecule type" value="Genomic_DNA"/>
</dbReference>
<dbReference type="Pfam" id="PF02113">
    <property type="entry name" value="Peptidase_S13"/>
    <property type="match status" value="1"/>
</dbReference>
<dbReference type="InterPro" id="IPR012338">
    <property type="entry name" value="Beta-lactam/transpept-like"/>
</dbReference>
<reference evidence="3 4" key="1">
    <citation type="submission" date="2020-10" db="EMBL/GenBank/DDBJ databases">
        <title>Connecting structure to function with the recovery of over 1000 high-quality activated sludge metagenome-assembled genomes encoding full-length rRNA genes using long-read sequencing.</title>
        <authorList>
            <person name="Singleton C.M."/>
            <person name="Petriglieri F."/>
            <person name="Kristensen J.M."/>
            <person name="Kirkegaard R.H."/>
            <person name="Michaelsen T.Y."/>
            <person name="Andersen M.H."/>
            <person name="Karst S.M."/>
            <person name="Dueholm M.S."/>
            <person name="Nielsen P.H."/>
            <person name="Albertsen M."/>
        </authorList>
    </citation>
    <scope>NUCLEOTIDE SEQUENCE [LARGE SCALE GENOMIC DNA]</scope>
    <source>
        <strain evidence="3">Ribe_18-Q3-R11-54_BAT3C.373</strain>
    </source>
</reference>
<evidence type="ECO:0000256" key="2">
    <source>
        <dbReference type="ARBA" id="ARBA00022801"/>
    </source>
</evidence>
<evidence type="ECO:0000313" key="4">
    <source>
        <dbReference type="Proteomes" id="UP000808349"/>
    </source>
</evidence>
<dbReference type="EC" id="3.4.16.4" evidence="3"/>
<comment type="similarity">
    <text evidence="1">Belongs to the peptidase S13 family.</text>
</comment>
<sequence length="480" mass="53959">MRNWYFILIIILHLNLCFSQSNSKYQKAISTFVNDPELANASISISVINTKNKELVVGYQENKSLCPASSLKILTCAAALEVLGPNFTISTPFVLEGKKINDTSFFGDLNIIGKGDPTFASQQMDGASNIEKIIDSVYYFLKLRNIKLISGRIHVNSDYIQDIPENPEWLWYDLGNYYGAGCFGLNLMENTAWITLLGSYQNGALCNIIKVYPPCLESTFCSEVTTSLNDDGEEVFILGSSKDPNHNVIGSILCCGNDTLNLKTSISNPPATFEILLKEGLEKRGIQFQLLKHLDADHIEVLWEHKSPELIYIIERALKRSVNLYVESLVHILGDKWYGTTNRKQALLGIVNFWKNRGIIDRGIVLKDGSGLSPKNAISSYQLASTLLNINENKQFQDFCKLLPDASTEGALSKYFDTKKDNNKFRLKSGSMEYIRSWSGYIMDDNVPQYAFSAIINHYSCSSEYLRKKMASLLNNLSKI</sequence>
<organism evidence="3 4">
    <name type="scientific">Candidatus Defluviibacterium haderslevense</name>
    <dbReference type="NCBI Taxonomy" id="2981993"/>
    <lineage>
        <taxon>Bacteria</taxon>
        <taxon>Pseudomonadati</taxon>
        <taxon>Bacteroidota</taxon>
        <taxon>Saprospiria</taxon>
        <taxon>Saprospirales</taxon>
        <taxon>Saprospiraceae</taxon>
        <taxon>Candidatus Defluviibacterium</taxon>
    </lineage>
</organism>
<dbReference type="AlphaFoldDB" id="A0A9D7XGD4"/>
<keyword evidence="2 3" id="KW-0378">Hydrolase</keyword>
<protein>
    <submittedName>
        <fullName evidence="3">D-alanyl-D-alanine carboxypeptidase/D-alanyl-D-alanine-endopeptidase</fullName>
        <ecNumber evidence="3">3.4.16.4</ecNumber>
    </submittedName>
</protein>
<dbReference type="GO" id="GO:0009002">
    <property type="term" value="F:serine-type D-Ala-D-Ala carboxypeptidase activity"/>
    <property type="evidence" value="ECO:0007669"/>
    <property type="project" value="UniProtKB-EC"/>
</dbReference>
<dbReference type="Gene3D" id="3.40.710.10">
    <property type="entry name" value="DD-peptidase/beta-lactamase superfamily"/>
    <property type="match status" value="2"/>
</dbReference>
<dbReference type="SUPFAM" id="SSF56601">
    <property type="entry name" value="beta-lactamase/transpeptidase-like"/>
    <property type="match status" value="1"/>
</dbReference>
<dbReference type="PANTHER" id="PTHR30023">
    <property type="entry name" value="D-ALANYL-D-ALANINE CARBOXYPEPTIDASE"/>
    <property type="match status" value="1"/>
</dbReference>
<evidence type="ECO:0000313" key="3">
    <source>
        <dbReference type="EMBL" id="MBK9716608.1"/>
    </source>
</evidence>
<keyword evidence="3" id="KW-0645">Protease</keyword>
<dbReference type="GO" id="GO:0006508">
    <property type="term" value="P:proteolysis"/>
    <property type="evidence" value="ECO:0007669"/>
    <property type="project" value="InterPro"/>
</dbReference>
<evidence type="ECO:0000256" key="1">
    <source>
        <dbReference type="ARBA" id="ARBA00006096"/>
    </source>
</evidence>
<dbReference type="GO" id="GO:0000270">
    <property type="term" value="P:peptidoglycan metabolic process"/>
    <property type="evidence" value="ECO:0007669"/>
    <property type="project" value="TreeGrafter"/>
</dbReference>
<accession>A0A9D7XGD4</accession>
<dbReference type="Proteomes" id="UP000808349">
    <property type="component" value="Unassembled WGS sequence"/>
</dbReference>
<proteinExistence type="inferred from homology"/>
<dbReference type="NCBIfam" id="TIGR00666">
    <property type="entry name" value="PBP4"/>
    <property type="match status" value="1"/>
</dbReference>
<dbReference type="Gene3D" id="3.50.80.20">
    <property type="entry name" value="D-Ala-D-Ala carboxypeptidase C, peptidase S13"/>
    <property type="match status" value="1"/>
</dbReference>
<dbReference type="InterPro" id="IPR000667">
    <property type="entry name" value="Peptidase_S13"/>
</dbReference>
<name>A0A9D7XGD4_9BACT</name>
<dbReference type="PANTHER" id="PTHR30023:SF0">
    <property type="entry name" value="PENICILLIN-SENSITIVE CARBOXYPEPTIDASE A"/>
    <property type="match status" value="1"/>
</dbReference>